<name>A0A6F8PNB8_9GAMM</name>
<dbReference type="Gene3D" id="3.40.50.720">
    <property type="entry name" value="NAD(P)-binding Rossmann-like Domain"/>
    <property type="match status" value="1"/>
</dbReference>
<dbReference type="Proteomes" id="UP000501466">
    <property type="component" value="Chromosome"/>
</dbReference>
<gene>
    <name evidence="3" type="ORF">THMIRHAT_13410</name>
</gene>
<dbReference type="Pfam" id="PF00106">
    <property type="entry name" value="adh_short"/>
    <property type="match status" value="1"/>
</dbReference>
<organism evidence="3 4">
    <name type="scientific">Thiosulfativibrio zosterae</name>
    <dbReference type="NCBI Taxonomy" id="2675053"/>
    <lineage>
        <taxon>Bacteria</taxon>
        <taxon>Pseudomonadati</taxon>
        <taxon>Pseudomonadota</taxon>
        <taxon>Gammaproteobacteria</taxon>
        <taxon>Thiotrichales</taxon>
        <taxon>Piscirickettsiaceae</taxon>
        <taxon>Thiosulfativibrio</taxon>
    </lineage>
</organism>
<protein>
    <submittedName>
        <fullName evidence="3">YciK family oxidoreductase</fullName>
    </submittedName>
</protein>
<dbReference type="InterPro" id="IPR036291">
    <property type="entry name" value="NAD(P)-bd_dom_sf"/>
</dbReference>
<accession>A0A6F8PNB8</accession>
<dbReference type="GO" id="GO:0016491">
    <property type="term" value="F:oxidoreductase activity"/>
    <property type="evidence" value="ECO:0007669"/>
    <property type="project" value="UniProtKB-KW"/>
</dbReference>
<evidence type="ECO:0000256" key="2">
    <source>
        <dbReference type="ARBA" id="ARBA00023002"/>
    </source>
</evidence>
<keyword evidence="2" id="KW-0560">Oxidoreductase</keyword>
<dbReference type="AlphaFoldDB" id="A0A6F8PNB8"/>
<dbReference type="PANTHER" id="PTHR44196:SF4">
    <property type="entry name" value="SHORT CHAIN DEHYDROGENASE"/>
    <property type="match status" value="1"/>
</dbReference>
<sequence>MADFSTLCLPKNAQTILITGAAEGLGRAMSLLLAQNQNQLLLLDKNQPALNALYDELVTKDCEPAIIPFDLQGANPDDYLQLAESIQQQYGKLDVLFLNAATLPGFTPLAAFDITQWYQVMQVNLNANFHLIQNCLALLKQSSDGKLVSIIDQEVEKHPAYYGAYGVAKAGLEQLMKTLAKEQSQSGITFYNAKLEAFASNTRSRQFPSENPNNLPSTTQTATQLLDIVFNHLQSEFILKQH</sequence>
<dbReference type="InterPro" id="IPR020904">
    <property type="entry name" value="Sc_DH/Rdtase_CS"/>
</dbReference>
<evidence type="ECO:0000313" key="4">
    <source>
        <dbReference type="Proteomes" id="UP000501466"/>
    </source>
</evidence>
<dbReference type="GO" id="GO:0016020">
    <property type="term" value="C:membrane"/>
    <property type="evidence" value="ECO:0007669"/>
    <property type="project" value="TreeGrafter"/>
</dbReference>
<dbReference type="EMBL" id="AP021888">
    <property type="protein sequence ID" value="BBP43595.1"/>
    <property type="molecule type" value="Genomic_DNA"/>
</dbReference>
<dbReference type="PRINTS" id="PR00081">
    <property type="entry name" value="GDHRDH"/>
</dbReference>
<comment type="similarity">
    <text evidence="1">Belongs to the short-chain dehydrogenases/reductases (SDR) family.</text>
</comment>
<reference evidence="4" key="1">
    <citation type="submission" date="2019-11" db="EMBL/GenBank/DDBJ databases">
        <title>Isolation and characterization of two novel species in the genus Thiomicrorhabdus.</title>
        <authorList>
            <person name="Mochizuki J."/>
            <person name="Kojima H."/>
            <person name="Fukui M."/>
        </authorList>
    </citation>
    <scope>NUCLEOTIDE SEQUENCE [LARGE SCALE GENOMIC DNA]</scope>
    <source>
        <strain evidence="4">AkT22</strain>
    </source>
</reference>
<evidence type="ECO:0000313" key="3">
    <source>
        <dbReference type="EMBL" id="BBP43595.1"/>
    </source>
</evidence>
<dbReference type="InterPro" id="IPR002347">
    <property type="entry name" value="SDR_fam"/>
</dbReference>
<dbReference type="PANTHER" id="PTHR44196">
    <property type="entry name" value="DEHYDROGENASE/REDUCTASE SDR FAMILY MEMBER 7B"/>
    <property type="match status" value="1"/>
</dbReference>
<dbReference type="KEGG" id="tzo:THMIRHAT_13410"/>
<keyword evidence="4" id="KW-1185">Reference proteome</keyword>
<evidence type="ECO:0000256" key="1">
    <source>
        <dbReference type="ARBA" id="ARBA00006484"/>
    </source>
</evidence>
<dbReference type="PROSITE" id="PS00061">
    <property type="entry name" value="ADH_SHORT"/>
    <property type="match status" value="1"/>
</dbReference>
<dbReference type="SUPFAM" id="SSF51735">
    <property type="entry name" value="NAD(P)-binding Rossmann-fold domains"/>
    <property type="match status" value="1"/>
</dbReference>
<dbReference type="RefSeq" id="WP_173291381.1">
    <property type="nucleotide sequence ID" value="NZ_AP021888.1"/>
</dbReference>
<proteinExistence type="inferred from homology"/>